<evidence type="ECO:0000256" key="8">
    <source>
        <dbReference type="RuleBase" id="RU000461"/>
    </source>
</evidence>
<dbReference type="GO" id="GO:0006805">
    <property type="term" value="P:xenobiotic metabolic process"/>
    <property type="evidence" value="ECO:0007669"/>
    <property type="project" value="TreeGrafter"/>
</dbReference>
<evidence type="ECO:0000256" key="5">
    <source>
        <dbReference type="ARBA" id="ARBA00023004"/>
    </source>
</evidence>
<evidence type="ECO:0000313" key="11">
    <source>
        <dbReference type="RefSeq" id="XP_022093329.1"/>
    </source>
</evidence>
<dbReference type="PANTHER" id="PTHR24300">
    <property type="entry name" value="CYTOCHROME P450 508A4-RELATED"/>
    <property type="match status" value="1"/>
</dbReference>
<evidence type="ECO:0000256" key="1">
    <source>
        <dbReference type="ARBA" id="ARBA00004370"/>
    </source>
</evidence>
<dbReference type="RefSeq" id="XP_022093329.1">
    <property type="nucleotide sequence ID" value="XM_022237637.1"/>
</dbReference>
<dbReference type="GO" id="GO:0005737">
    <property type="term" value="C:cytoplasm"/>
    <property type="evidence" value="ECO:0007669"/>
    <property type="project" value="TreeGrafter"/>
</dbReference>
<keyword evidence="6 9" id="KW-0472">Membrane</keyword>
<dbReference type="GO" id="GO:0016020">
    <property type="term" value="C:membrane"/>
    <property type="evidence" value="ECO:0007669"/>
    <property type="project" value="UniProtKB-SubCell"/>
</dbReference>
<dbReference type="GO" id="GO:0005506">
    <property type="term" value="F:iron ion binding"/>
    <property type="evidence" value="ECO:0007669"/>
    <property type="project" value="InterPro"/>
</dbReference>
<dbReference type="InterPro" id="IPR036396">
    <property type="entry name" value="Cyt_P450_sf"/>
</dbReference>
<dbReference type="GO" id="GO:0006082">
    <property type="term" value="P:organic acid metabolic process"/>
    <property type="evidence" value="ECO:0007669"/>
    <property type="project" value="TreeGrafter"/>
</dbReference>
<reference evidence="11" key="1">
    <citation type="submission" date="2025-08" db="UniProtKB">
        <authorList>
            <consortium name="RefSeq"/>
        </authorList>
    </citation>
    <scope>IDENTIFICATION</scope>
</reference>
<keyword evidence="9" id="KW-0812">Transmembrane</keyword>
<comment type="subcellular location">
    <subcellularLocation>
        <location evidence="1">Membrane</location>
    </subcellularLocation>
</comment>
<dbReference type="InterPro" id="IPR050182">
    <property type="entry name" value="Cytochrome_P450_fam2"/>
</dbReference>
<evidence type="ECO:0000313" key="10">
    <source>
        <dbReference type="Proteomes" id="UP000694845"/>
    </source>
</evidence>
<feature type="binding site" description="axial binding residue" evidence="7">
    <location>
        <position position="440"/>
    </location>
    <ligand>
        <name>heme</name>
        <dbReference type="ChEBI" id="CHEBI:30413"/>
    </ligand>
    <ligandPart>
        <name>Fe</name>
        <dbReference type="ChEBI" id="CHEBI:18248"/>
    </ligandPart>
</feature>
<dbReference type="PRINTS" id="PR00385">
    <property type="entry name" value="P450"/>
</dbReference>
<dbReference type="GO" id="GO:0016712">
    <property type="term" value="F:oxidoreductase activity, acting on paired donors, with incorporation or reduction of molecular oxygen, reduced flavin or flavoprotein as one donor, and incorporation of one atom of oxygen"/>
    <property type="evidence" value="ECO:0007669"/>
    <property type="project" value="TreeGrafter"/>
</dbReference>
<keyword evidence="3 7" id="KW-0479">Metal-binding</keyword>
<evidence type="ECO:0000256" key="4">
    <source>
        <dbReference type="ARBA" id="ARBA00023002"/>
    </source>
</evidence>
<dbReference type="Pfam" id="PF00067">
    <property type="entry name" value="p450"/>
    <property type="match status" value="1"/>
</dbReference>
<organism evidence="10 11">
    <name type="scientific">Acanthaster planci</name>
    <name type="common">Crown-of-thorns starfish</name>
    <dbReference type="NCBI Taxonomy" id="133434"/>
    <lineage>
        <taxon>Eukaryota</taxon>
        <taxon>Metazoa</taxon>
        <taxon>Echinodermata</taxon>
        <taxon>Eleutherozoa</taxon>
        <taxon>Asterozoa</taxon>
        <taxon>Asteroidea</taxon>
        <taxon>Valvatacea</taxon>
        <taxon>Valvatida</taxon>
        <taxon>Acanthasteridae</taxon>
        <taxon>Acanthaster</taxon>
    </lineage>
</organism>
<dbReference type="Gene3D" id="1.10.630.10">
    <property type="entry name" value="Cytochrome P450"/>
    <property type="match status" value="1"/>
</dbReference>
<accession>A0A8B7YJA1</accession>
<keyword evidence="4 8" id="KW-0560">Oxidoreductase</keyword>
<keyword evidence="9" id="KW-1133">Transmembrane helix</keyword>
<keyword evidence="7 8" id="KW-0349">Heme</keyword>
<keyword evidence="5 7" id="KW-0408">Iron</keyword>
<comment type="cofactor">
    <cofactor evidence="7">
        <name>heme</name>
        <dbReference type="ChEBI" id="CHEBI:30413"/>
    </cofactor>
</comment>
<dbReference type="PROSITE" id="PS00086">
    <property type="entry name" value="CYTOCHROME_P450"/>
    <property type="match status" value="1"/>
</dbReference>
<sequence length="495" mass="55780">MAMESATVLIIAVVLVLLSLLVLLRSRRPTNMPPGPGTFSFTSRFLLHPIFYQVPPHQIFYSYYKTYGPVYSVGLVGLSLVILHGAETIKEAFHNKFICDRPSVKILKHVLDGAGVAFSSGEAWKTQRRIAMTFMRDFGLNRTDFEDQVAVEAGHLLTEVAKHEGRPFSPYVLMANAVSNVICKVVFGTRYDYDDPQFKRLLGAIYRNIQLIGGVTGALQVLPGAHVFARFLPPVRETGENLKLICEFTRDVLEEHKKDFDPEHPRDFIDVYLREMEASSVNKSNVNMNDMYATVGDLFVAGTEATSTSVRWGMIYMMAHPEIQQRVQDEIDSVVGRQRFPTMADRPRLPYTEAVMLEIFRLGNVVPLGAPHQASQDTTIGGYHISKGSLVFANLGMLGLDEKVFPEPDKFKPERFLDESGQLSNRKYDLLPFSTGPRMCIGEQMSRTELFVFFTRLIHRFTFRKPTLAPPISFKGVAGITWSPLPFEICAVPRK</sequence>
<evidence type="ECO:0000256" key="7">
    <source>
        <dbReference type="PIRSR" id="PIRSR602401-1"/>
    </source>
</evidence>
<dbReference type="AlphaFoldDB" id="A0A8B7YJA1"/>
<evidence type="ECO:0000256" key="6">
    <source>
        <dbReference type="ARBA" id="ARBA00023136"/>
    </source>
</evidence>
<evidence type="ECO:0000256" key="3">
    <source>
        <dbReference type="ARBA" id="ARBA00022723"/>
    </source>
</evidence>
<dbReference type="FunFam" id="1.10.630.10:FF:000004">
    <property type="entry name" value="cytochrome P450 2D15 isoform X1"/>
    <property type="match status" value="1"/>
</dbReference>
<feature type="transmembrane region" description="Helical" evidence="9">
    <location>
        <begin position="6"/>
        <end position="24"/>
    </location>
</feature>
<dbReference type="Proteomes" id="UP000694845">
    <property type="component" value="Unplaced"/>
</dbReference>
<proteinExistence type="inferred from homology"/>
<dbReference type="GeneID" id="110980717"/>
<evidence type="ECO:0000256" key="2">
    <source>
        <dbReference type="ARBA" id="ARBA00010617"/>
    </source>
</evidence>
<dbReference type="OrthoDB" id="2789670at2759"/>
<keyword evidence="10" id="KW-1185">Reference proteome</keyword>
<dbReference type="PANTHER" id="PTHR24300:SF397">
    <property type="entry name" value="CYTOCHROME P450 2U1"/>
    <property type="match status" value="1"/>
</dbReference>
<comment type="similarity">
    <text evidence="2 8">Belongs to the cytochrome P450 family.</text>
</comment>
<dbReference type="SUPFAM" id="SSF48264">
    <property type="entry name" value="Cytochrome P450"/>
    <property type="match status" value="1"/>
</dbReference>
<dbReference type="InterPro" id="IPR002401">
    <property type="entry name" value="Cyt_P450_E_grp-I"/>
</dbReference>
<dbReference type="KEGG" id="aplc:110980717"/>
<dbReference type="GO" id="GO:0008395">
    <property type="term" value="F:steroid hydroxylase activity"/>
    <property type="evidence" value="ECO:0007669"/>
    <property type="project" value="TreeGrafter"/>
</dbReference>
<name>A0A8B7YJA1_ACAPL</name>
<gene>
    <name evidence="11" type="primary">LOC110980717</name>
</gene>
<protein>
    <submittedName>
        <fullName evidence="11">Cytochrome P450 2J6-like isoform X1</fullName>
    </submittedName>
</protein>
<evidence type="ECO:0000256" key="9">
    <source>
        <dbReference type="SAM" id="Phobius"/>
    </source>
</evidence>
<dbReference type="InterPro" id="IPR017972">
    <property type="entry name" value="Cyt_P450_CS"/>
</dbReference>
<keyword evidence="8" id="KW-0503">Monooxygenase</keyword>
<dbReference type="PRINTS" id="PR00463">
    <property type="entry name" value="EP450I"/>
</dbReference>
<dbReference type="GO" id="GO:0020037">
    <property type="term" value="F:heme binding"/>
    <property type="evidence" value="ECO:0007669"/>
    <property type="project" value="InterPro"/>
</dbReference>
<dbReference type="InterPro" id="IPR001128">
    <property type="entry name" value="Cyt_P450"/>
</dbReference>
<dbReference type="OMA" id="RIKQRCE"/>